<evidence type="ECO:0000256" key="1">
    <source>
        <dbReference type="SAM" id="Phobius"/>
    </source>
</evidence>
<keyword evidence="1" id="KW-0472">Membrane</keyword>
<evidence type="ECO:0000313" key="2">
    <source>
        <dbReference type="EMBL" id="VYU43527.1"/>
    </source>
</evidence>
<accession>A0A6N3EXU8</accession>
<feature type="transmembrane region" description="Helical" evidence="1">
    <location>
        <begin position="203"/>
        <end position="221"/>
    </location>
</feature>
<evidence type="ECO:0008006" key="3">
    <source>
        <dbReference type="Google" id="ProtNLM"/>
    </source>
</evidence>
<organism evidence="2">
    <name type="scientific">Clostridium tertium</name>
    <dbReference type="NCBI Taxonomy" id="1559"/>
    <lineage>
        <taxon>Bacteria</taxon>
        <taxon>Bacillati</taxon>
        <taxon>Bacillota</taxon>
        <taxon>Clostridia</taxon>
        <taxon>Eubacteriales</taxon>
        <taxon>Clostridiaceae</taxon>
        <taxon>Clostridium</taxon>
    </lineage>
</organism>
<feature type="transmembrane region" description="Helical" evidence="1">
    <location>
        <begin position="161"/>
        <end position="182"/>
    </location>
</feature>
<dbReference type="InterPro" id="IPR021359">
    <property type="entry name" value="DUF2812"/>
</dbReference>
<keyword evidence="1" id="KW-1133">Transmembrane helix</keyword>
<dbReference type="Pfam" id="PF11193">
    <property type="entry name" value="DUF2812"/>
    <property type="match status" value="1"/>
</dbReference>
<gene>
    <name evidence="2" type="ORF">CTLFYP3_02426</name>
</gene>
<keyword evidence="1" id="KW-0812">Transmembrane</keyword>
<feature type="transmembrane region" description="Helical" evidence="1">
    <location>
        <begin position="123"/>
        <end position="141"/>
    </location>
</feature>
<proteinExistence type="predicted"/>
<protein>
    <recommendedName>
        <fullName evidence="3">DUF2812 domain-containing protein</fullName>
    </recommendedName>
</protein>
<name>A0A6N3EXU8_9CLOT</name>
<sequence>MGFNNKKIVPLDFNAFEVSSIVYYLEEMAKKGWILEKISSFYAKFKKDEPRNIKYNIDIVYGTSIFQFLYEDESKENKDKQESKGWNFLCDFQKVQVFYKECENEEFVREPLDKIKVKQVFKYSLYEIITRIIPILFLALIQYSSLSSRRSFDVFVDNGEILGRILIIVLLIIYFIDVLRLFKFRISPNNISYSRVWIKFKSLIMLAMFLVLFIFLITSSIRLNSIDNRSGITVLLGSIVIGATLSFVYFLININKKNIKRNTIISSFLILIVTAVLIINNFILDNGSSNTNKSVNSKEYSLSLKDFNDELISDEDLFVDESSSFLASKIFYSAYGKNMKLSYELFESNHEWITKLNFDKMMKWFEKQDIKYNEIETNLPNDIKVLVNEKGNNYILVSSKKIIELIAVEDIEDKEDFFNTVYEKIFTI</sequence>
<feature type="transmembrane region" description="Helical" evidence="1">
    <location>
        <begin position="233"/>
        <end position="252"/>
    </location>
</feature>
<feature type="transmembrane region" description="Helical" evidence="1">
    <location>
        <begin position="264"/>
        <end position="284"/>
    </location>
</feature>
<dbReference type="EMBL" id="CACRTO010000021">
    <property type="protein sequence ID" value="VYU43527.1"/>
    <property type="molecule type" value="Genomic_DNA"/>
</dbReference>
<reference evidence="2" key="1">
    <citation type="submission" date="2019-11" db="EMBL/GenBank/DDBJ databases">
        <authorList>
            <person name="Feng L."/>
        </authorList>
    </citation>
    <scope>NUCLEOTIDE SEQUENCE</scope>
    <source>
        <strain evidence="2">CTertiumLFYP3</strain>
    </source>
</reference>
<dbReference type="RefSeq" id="WP_156626857.1">
    <property type="nucleotide sequence ID" value="NZ_CACRTO010000021.1"/>
</dbReference>
<dbReference type="AlphaFoldDB" id="A0A6N3EXU8"/>